<dbReference type="InterPro" id="IPR052725">
    <property type="entry name" value="GS_Type-3"/>
</dbReference>
<dbReference type="PANTHER" id="PTHR42974:SF1">
    <property type="entry name" value="TYPE-3 GLUTAMINE SYNTHETASE"/>
    <property type="match status" value="1"/>
</dbReference>
<dbReference type="PROSITE" id="PS00181">
    <property type="entry name" value="GLNA_ATP"/>
    <property type="match status" value="1"/>
</dbReference>
<dbReference type="PROSITE" id="PS51986">
    <property type="entry name" value="GS_BETA_GRASP"/>
    <property type="match status" value="1"/>
</dbReference>
<dbReference type="AlphaFoldDB" id="A0A6N2VW44"/>
<gene>
    <name evidence="5" type="primary">glnA_3</name>
    <name evidence="5" type="ORF">CILFYP12_02710</name>
</gene>
<dbReference type="Pfam" id="PF00120">
    <property type="entry name" value="Gln-synt_C"/>
    <property type="match status" value="1"/>
</dbReference>
<dbReference type="Pfam" id="PF12437">
    <property type="entry name" value="GSIII_N"/>
    <property type="match status" value="1"/>
</dbReference>
<dbReference type="EC" id="6.3.1.2" evidence="5"/>
<dbReference type="InterPro" id="IPR022147">
    <property type="entry name" value="GSIII_N"/>
</dbReference>
<dbReference type="Gene3D" id="3.30.590.10">
    <property type="entry name" value="Glutamine synthetase/guanido kinase, catalytic domain"/>
    <property type="match status" value="1"/>
</dbReference>
<evidence type="ECO:0000259" key="3">
    <source>
        <dbReference type="PROSITE" id="PS51986"/>
    </source>
</evidence>
<keyword evidence="5" id="KW-0436">Ligase</keyword>
<sequence length="725" mass="81165">MLYMHERRLSFMINSIKEGQIEKEENIMKNVSKYFGSLVFDDRVMKATLSAEVYQSLKKTIDGGERLDISVANAVADAMKDWAVANGATHYTHWFQPLTGITAEKHDSFISPSPDGGVIMEFSGKEMIKGEPDASSFPSGGLRATFEARGYTAWDPTSYAFIKGKTLCIPTAFCSYGGEALDKKTPLLRSMEALNKQALRILRLFGNEDVKYVRTSVGPEQEYFLITKEMFDKRPDLQYTGRTLFGVKPPKGQEMDDHYFGVIKPKVAAFMEDLNDELWKLGILAKTEHNEVAPAQHELAPIYTTTNIATDHNQLTMEIMQKVAIRHGLVCLLHEKPFAGVNGSGKHNNWSLATDTGVNLLSPGETPYENAQFLLFLCAVIKAVDDYQDLLRISVATAENDHRLGANEAPPAVVSMFLGDELNAILEAIETDAPYIAAGKTKMKLGVSVLPRFTKDTTDRNRTSPFAFTGNKFEFRMLGSSNSIACANIMLNAAVAESLKIYADRLEGVEDFESALHEMIKKTIKDHKRIIFNGNGYDDNWIKEATEKRGLLNYCTTADCMPHLMDKKNVDMLISHKVFTERELESRMEIMLDNYCKTVIIEANTMVVMAKCSIAPAVEKFTASLAKNASIKKSFDDSIPCAYETGLVKKLSILTDKIDMAVDELKTSLVEIQDVRGIIEESVMIRDEILRKMSELRIACDEAEMLTSKEYWPYPSYGDILFSVK</sequence>
<organism evidence="5">
    <name type="scientific">Clostridium innocuum</name>
    <dbReference type="NCBI Taxonomy" id="1522"/>
    <lineage>
        <taxon>Bacteria</taxon>
        <taxon>Bacillati</taxon>
        <taxon>Bacillota</taxon>
        <taxon>Clostridia</taxon>
        <taxon>Eubacteriales</taxon>
        <taxon>Clostridiaceae</taxon>
        <taxon>Clostridium</taxon>
    </lineage>
</organism>
<reference evidence="5" key="1">
    <citation type="submission" date="2019-11" db="EMBL/GenBank/DDBJ databases">
        <authorList>
            <person name="Feng L."/>
        </authorList>
    </citation>
    <scope>NUCLEOTIDE SEQUENCE</scope>
    <source>
        <strain evidence="5">CinnocuumLFYP12</strain>
    </source>
</reference>
<protein>
    <submittedName>
        <fullName evidence="5">Glutamine synthetase</fullName>
        <ecNumber evidence="5">6.3.1.2</ecNumber>
    </submittedName>
</protein>
<dbReference type="InterPro" id="IPR027303">
    <property type="entry name" value="Gln_synth_gly_rich_site"/>
</dbReference>
<feature type="domain" description="GS catalytic" evidence="4">
    <location>
        <begin position="183"/>
        <end position="614"/>
    </location>
</feature>
<dbReference type="GO" id="GO:0004356">
    <property type="term" value="F:glutamine synthetase activity"/>
    <property type="evidence" value="ECO:0007669"/>
    <property type="project" value="UniProtKB-EC"/>
</dbReference>
<evidence type="ECO:0000256" key="2">
    <source>
        <dbReference type="RuleBase" id="RU000384"/>
    </source>
</evidence>
<dbReference type="Pfam" id="PF18318">
    <property type="entry name" value="Gln-synt_C-ter"/>
    <property type="match status" value="1"/>
</dbReference>
<accession>A0A6N2VW44</accession>
<dbReference type="SUPFAM" id="SSF55931">
    <property type="entry name" value="Glutamine synthetase/guanido kinase"/>
    <property type="match status" value="1"/>
</dbReference>
<dbReference type="InterPro" id="IPR008146">
    <property type="entry name" value="Gln_synth_cat_dom"/>
</dbReference>
<proteinExistence type="inferred from homology"/>
<comment type="similarity">
    <text evidence="1 2">Belongs to the glutamine synthetase family.</text>
</comment>
<dbReference type="InterPro" id="IPR040577">
    <property type="entry name" value="Gln-synt_C"/>
</dbReference>
<dbReference type="GO" id="GO:0006542">
    <property type="term" value="P:glutamine biosynthetic process"/>
    <property type="evidence" value="ECO:0007669"/>
    <property type="project" value="InterPro"/>
</dbReference>
<dbReference type="Gene3D" id="1.20.120.1560">
    <property type="match status" value="1"/>
</dbReference>
<evidence type="ECO:0000259" key="4">
    <source>
        <dbReference type="PROSITE" id="PS51987"/>
    </source>
</evidence>
<dbReference type="InterPro" id="IPR008147">
    <property type="entry name" value="Gln_synt_N"/>
</dbReference>
<dbReference type="InterPro" id="IPR014746">
    <property type="entry name" value="Gln_synth/guanido_kin_cat_dom"/>
</dbReference>
<dbReference type="EMBL" id="CACRTE010000031">
    <property type="protein sequence ID" value="VYT34348.1"/>
    <property type="molecule type" value="Genomic_DNA"/>
</dbReference>
<feature type="domain" description="GS beta-grasp" evidence="3">
    <location>
        <begin position="89"/>
        <end position="178"/>
    </location>
</feature>
<evidence type="ECO:0000256" key="1">
    <source>
        <dbReference type="PROSITE-ProRule" id="PRU01330"/>
    </source>
</evidence>
<evidence type="ECO:0000313" key="5">
    <source>
        <dbReference type="EMBL" id="VYT34348.1"/>
    </source>
</evidence>
<dbReference type="PANTHER" id="PTHR42974">
    <property type="entry name" value="GLUTAMINE SYNTHETASE"/>
    <property type="match status" value="1"/>
</dbReference>
<dbReference type="PROSITE" id="PS51987">
    <property type="entry name" value="GS_CATALYTIC"/>
    <property type="match status" value="1"/>
</dbReference>
<name>A0A6N2VW44_CLOIN</name>
<dbReference type="SMART" id="SM01230">
    <property type="entry name" value="Gln-synt_C"/>
    <property type="match status" value="1"/>
</dbReference>